<evidence type="ECO:0000313" key="3">
    <source>
        <dbReference type="EMBL" id="QZO01793.1"/>
    </source>
</evidence>
<keyword evidence="4" id="KW-1185">Reference proteome</keyword>
<dbReference type="InterPro" id="IPR051706">
    <property type="entry name" value="Glycosyltransferase_domain"/>
</dbReference>
<reference evidence="3" key="1">
    <citation type="submission" date="2021-08" db="EMBL/GenBank/DDBJ databases">
        <authorList>
            <person name="Zhang H."/>
            <person name="Xu M."/>
            <person name="Yu Z."/>
            <person name="Yang L."/>
            <person name="Cai Y."/>
        </authorList>
    </citation>
    <scope>NUCLEOTIDE SEQUENCE</scope>
    <source>
        <strain evidence="3">CHL1</strain>
    </source>
</reference>
<protein>
    <submittedName>
        <fullName evidence="3">Tetratricopeptide repeat protein</fullName>
    </submittedName>
</protein>
<dbReference type="Pfam" id="PF13432">
    <property type="entry name" value="TPR_16"/>
    <property type="match status" value="4"/>
</dbReference>
<dbReference type="AlphaFoldDB" id="A0A9E6RBL7"/>
<dbReference type="SUPFAM" id="SSF53448">
    <property type="entry name" value="Nucleotide-diphospho-sugar transferases"/>
    <property type="match status" value="1"/>
</dbReference>
<dbReference type="Pfam" id="PF04488">
    <property type="entry name" value="Gly_transf_sug"/>
    <property type="match status" value="1"/>
</dbReference>
<dbReference type="GO" id="GO:0016020">
    <property type="term" value="C:membrane"/>
    <property type="evidence" value="ECO:0007669"/>
    <property type="project" value="GOC"/>
</dbReference>
<dbReference type="SMART" id="SM00028">
    <property type="entry name" value="TPR"/>
    <property type="match status" value="4"/>
</dbReference>
<dbReference type="InterPro" id="IPR029044">
    <property type="entry name" value="Nucleotide-diphossugar_trans"/>
</dbReference>
<dbReference type="Gene3D" id="1.25.40.10">
    <property type="entry name" value="Tetratricopeptide repeat domain"/>
    <property type="match status" value="5"/>
</dbReference>
<proteinExistence type="predicted"/>
<dbReference type="InterPro" id="IPR011990">
    <property type="entry name" value="TPR-like_helical_dom_sf"/>
</dbReference>
<accession>A0A9E6RBL7</accession>
<sequence length="946" mass="101436">MTDITRSIEHPSGSKRLKQARKLRREGRFEDALACLETSLRADPEALDLVAEQAALLLGLGRIDDAGAAVERLAALDPAQERLAELRGALADARNDPVAAEAFFRAEAGRRPDDLNWLKRWVRTLAKASRTEEAAAIVDEALARAPSEPKLLFERVALLRRLGRIDEARTATEAFAAVVRDDDPRLPELRGALAEADGDHAAAETIYAADCAARPDDAGGLRRWARALMRLSREEEALEALGRAQRAAPTKLFPDHVRLLCRLGRASDAQAELDRFAALSGRDRRLPALRAEVLEAAGDPAAAEAILRADAADEPRDAERRRRWARALVRLSRPLEALAAVDEGLRRDPDQIQLSATRVSLLVTLGRLDEARAELDRLEGSGVELPELARMRADLAGASGDLVQIEAATRAAVTADPADASKRVRWARALARLLRTVEALAAVEDGLAATPDAAELVGERALLLAGAGRVDEAAAELQRLAASRPSYEGLAEVRAGVASAAGDLEGAASILAAEVAAAPQSEKRRLRYVRALTRLGRYEQALSTLAAAPDPDTPRLKVTQANLLLTLGRWEEARGRMDGFAEDDARERLGRDLFELNLALMTMDYAGAQEQAESILTAAPANRTAAEGLAWANIGAMRPAAAWAALRKTPREAVDGGAATSGGGRLRSLTGQVVNELRLSGEALGELDARAGEGDEALAAAAAEQVRRDPNAFGPALGLIVACARSGRLGFRAEASDRGGPPKLLHQFWDGAEAPADVERCMAEARAANADRISRRWNDAAARRFLGSLSDWRVIRAYEAAPHVAMRADLFRYAALHEFGGAYLDADDACERPLTSLVPDGAELVLYQERLGSLGNNFIAAAAGHPLVARLLEEATENVLLGAGESIWLATGPGLVTRVIARAIVAEPDLRLPANVHVAPLDAFRRTVRAGAAKSYKSDARNWQKA</sequence>
<dbReference type="EMBL" id="CP081869">
    <property type="protein sequence ID" value="QZO01793.1"/>
    <property type="molecule type" value="Genomic_DNA"/>
</dbReference>
<dbReference type="RefSeq" id="WP_261405130.1">
    <property type="nucleotide sequence ID" value="NZ_CP081869.1"/>
</dbReference>
<dbReference type="GO" id="GO:0051999">
    <property type="term" value="P:mannosyl-inositol phosphorylceramide biosynthetic process"/>
    <property type="evidence" value="ECO:0007669"/>
    <property type="project" value="TreeGrafter"/>
</dbReference>
<dbReference type="KEGG" id="cmet:K6K41_10775"/>
<keyword evidence="1" id="KW-0808">Transferase</keyword>
<evidence type="ECO:0000256" key="2">
    <source>
        <dbReference type="SAM" id="MobiDB-lite"/>
    </source>
</evidence>
<dbReference type="Proteomes" id="UP000825701">
    <property type="component" value="Chromosome"/>
</dbReference>
<feature type="region of interest" description="Disordered" evidence="2">
    <location>
        <begin position="1"/>
        <end position="21"/>
    </location>
</feature>
<evidence type="ECO:0000256" key="1">
    <source>
        <dbReference type="ARBA" id="ARBA00022679"/>
    </source>
</evidence>
<dbReference type="InterPro" id="IPR019734">
    <property type="entry name" value="TPR_rpt"/>
</dbReference>
<dbReference type="PANTHER" id="PTHR32385:SF15">
    <property type="entry name" value="INOSITOL PHOSPHOCERAMIDE MANNOSYLTRANSFERASE 1"/>
    <property type="match status" value="1"/>
</dbReference>
<dbReference type="Gene3D" id="3.90.550.20">
    <property type="match status" value="1"/>
</dbReference>
<dbReference type="InterPro" id="IPR007577">
    <property type="entry name" value="GlycoTrfase_DXD_sugar-bd_CS"/>
</dbReference>
<dbReference type="GO" id="GO:0000030">
    <property type="term" value="F:mannosyltransferase activity"/>
    <property type="evidence" value="ECO:0007669"/>
    <property type="project" value="TreeGrafter"/>
</dbReference>
<dbReference type="SUPFAM" id="SSF48452">
    <property type="entry name" value="TPR-like"/>
    <property type="match status" value="3"/>
</dbReference>
<dbReference type="Pfam" id="PF14559">
    <property type="entry name" value="TPR_19"/>
    <property type="match status" value="1"/>
</dbReference>
<organism evidence="3 4">
    <name type="scientific">Chenggangzhangella methanolivorans</name>
    <dbReference type="NCBI Taxonomy" id="1437009"/>
    <lineage>
        <taxon>Bacteria</taxon>
        <taxon>Pseudomonadati</taxon>
        <taxon>Pseudomonadota</taxon>
        <taxon>Alphaproteobacteria</taxon>
        <taxon>Hyphomicrobiales</taxon>
        <taxon>Methylopilaceae</taxon>
        <taxon>Chenggangzhangella</taxon>
    </lineage>
</organism>
<gene>
    <name evidence="3" type="ORF">K6K41_10775</name>
</gene>
<evidence type="ECO:0000313" key="4">
    <source>
        <dbReference type="Proteomes" id="UP000825701"/>
    </source>
</evidence>
<dbReference type="PANTHER" id="PTHR32385">
    <property type="entry name" value="MANNOSYL PHOSPHORYLINOSITOL CERAMIDE SYNTHASE"/>
    <property type="match status" value="1"/>
</dbReference>
<name>A0A9E6RBL7_9HYPH</name>